<dbReference type="Proteomes" id="UP000712281">
    <property type="component" value="Unassembled WGS sequence"/>
</dbReference>
<dbReference type="AlphaFoldDB" id="A0A8S9G4G5"/>
<dbReference type="EMBL" id="QGKW02002005">
    <property type="protein sequence ID" value="KAF2540441.1"/>
    <property type="molecule type" value="Genomic_DNA"/>
</dbReference>
<keyword evidence="1" id="KW-0812">Transmembrane</keyword>
<dbReference type="EMBL" id="QGKY02000246">
    <property type="protein sequence ID" value="KAF2586599.1"/>
    <property type="molecule type" value="Genomic_DNA"/>
</dbReference>
<evidence type="ECO:0000256" key="1">
    <source>
        <dbReference type="SAM" id="Phobius"/>
    </source>
</evidence>
<keyword evidence="1" id="KW-1133">Transmembrane helix</keyword>
<proteinExistence type="predicted"/>
<evidence type="ECO:0000313" key="3">
    <source>
        <dbReference type="EMBL" id="KAF2586599.1"/>
    </source>
</evidence>
<keyword evidence="1" id="KW-0472">Membrane</keyword>
<accession>A0A8S9G4G5</accession>
<evidence type="ECO:0000313" key="4">
    <source>
        <dbReference type="Proteomes" id="UP000712281"/>
    </source>
</evidence>
<sequence>MAATKMFFITWFSSSIHLKVFQIWILICRFFRSEKRLGRVVWKTSWKSSDEVFSHVSHFHNRSERFGFSDLDLIRRFFRSGFDMQFF</sequence>
<organism evidence="2 4">
    <name type="scientific">Brassica cretica</name>
    <name type="common">Mustard</name>
    <dbReference type="NCBI Taxonomy" id="69181"/>
    <lineage>
        <taxon>Eukaryota</taxon>
        <taxon>Viridiplantae</taxon>
        <taxon>Streptophyta</taxon>
        <taxon>Embryophyta</taxon>
        <taxon>Tracheophyta</taxon>
        <taxon>Spermatophyta</taxon>
        <taxon>Magnoliopsida</taxon>
        <taxon>eudicotyledons</taxon>
        <taxon>Gunneridae</taxon>
        <taxon>Pentapetalae</taxon>
        <taxon>rosids</taxon>
        <taxon>malvids</taxon>
        <taxon>Brassicales</taxon>
        <taxon>Brassicaceae</taxon>
        <taxon>Brassiceae</taxon>
        <taxon>Brassica</taxon>
    </lineage>
</organism>
<comment type="caution">
    <text evidence="2">The sequence shown here is derived from an EMBL/GenBank/DDBJ whole genome shotgun (WGS) entry which is preliminary data.</text>
</comment>
<evidence type="ECO:0000313" key="2">
    <source>
        <dbReference type="EMBL" id="KAF2540441.1"/>
    </source>
</evidence>
<name>A0A8S9G4G5_BRACR</name>
<feature type="transmembrane region" description="Helical" evidence="1">
    <location>
        <begin position="6"/>
        <end position="27"/>
    </location>
</feature>
<reference evidence="2" key="1">
    <citation type="submission" date="2019-12" db="EMBL/GenBank/DDBJ databases">
        <title>Genome sequencing and annotation of Brassica cretica.</title>
        <authorList>
            <person name="Studholme D.J."/>
            <person name="Sarris P.F."/>
        </authorList>
    </citation>
    <scope>NUCLEOTIDE SEQUENCE</scope>
    <source>
        <strain evidence="2">PFS-001/15</strain>
        <strain evidence="3">PFS-102/07</strain>
        <tissue evidence="2">Leaf</tissue>
    </source>
</reference>
<protein>
    <submittedName>
        <fullName evidence="2">Uncharacterized protein</fullName>
    </submittedName>
</protein>
<gene>
    <name evidence="2" type="ORF">F2Q68_00031622</name>
    <name evidence="3" type="ORF">F2Q70_00036430</name>
</gene>